<dbReference type="EMBL" id="JEME01000755">
    <property type="protein sequence ID" value="KYG09180.1"/>
    <property type="molecule type" value="Genomic_DNA"/>
</dbReference>
<reference evidence="1 2" key="1">
    <citation type="submission" date="2014-02" db="EMBL/GenBank/DDBJ databases">
        <title>The small core and large imbalanced accessory genome model reveals a collaborative survival strategy of Sorangium cellulosum strains in nature.</title>
        <authorList>
            <person name="Han K."/>
            <person name="Peng R."/>
            <person name="Blom J."/>
            <person name="Li Y.-Z."/>
        </authorList>
    </citation>
    <scope>NUCLEOTIDE SEQUENCE [LARGE SCALE GENOMIC DNA]</scope>
    <source>
        <strain evidence="1 2">So0007-03</strain>
    </source>
</reference>
<proteinExistence type="predicted"/>
<dbReference type="AlphaFoldDB" id="A0A150TWV7"/>
<sequence length="193" mass="20474">MLGSWEVPRIESIRTLESRRVATLGVPGLLGDLQQDLGTESVVVEIRGSLHGDQARDDALGALREKFRAGAPVDFVADIVTATELEQVLILGLDITETNDAADSTRYRIVLREYVEPPAPPTPIDDLGADLAPDLDLLAELGLDGLELPDLLGSIPALGNPVEPMRPALARVDQATRGVTDTLLSGLKGALGI</sequence>
<accession>A0A150TWV7</accession>
<evidence type="ECO:0000313" key="1">
    <source>
        <dbReference type="EMBL" id="KYG09180.1"/>
    </source>
</evidence>
<dbReference type="Proteomes" id="UP000075502">
    <property type="component" value="Unassembled WGS sequence"/>
</dbReference>
<organism evidence="1 2">
    <name type="scientific">Sorangium cellulosum</name>
    <name type="common">Polyangium cellulosum</name>
    <dbReference type="NCBI Taxonomy" id="56"/>
    <lineage>
        <taxon>Bacteria</taxon>
        <taxon>Pseudomonadati</taxon>
        <taxon>Myxococcota</taxon>
        <taxon>Polyangia</taxon>
        <taxon>Polyangiales</taxon>
        <taxon>Polyangiaceae</taxon>
        <taxon>Sorangium</taxon>
    </lineage>
</organism>
<evidence type="ECO:0000313" key="2">
    <source>
        <dbReference type="Proteomes" id="UP000075502"/>
    </source>
</evidence>
<protein>
    <recommendedName>
        <fullName evidence="3">DNA circulation N-terminal domain-containing protein</fullName>
    </recommendedName>
</protein>
<gene>
    <name evidence="1" type="ORF">BE21_19330</name>
</gene>
<evidence type="ECO:0008006" key="3">
    <source>
        <dbReference type="Google" id="ProtNLM"/>
    </source>
</evidence>
<comment type="caution">
    <text evidence="1">The sequence shown here is derived from an EMBL/GenBank/DDBJ whole genome shotgun (WGS) entry which is preliminary data.</text>
</comment>
<name>A0A150TWV7_SORCE</name>